<dbReference type="Gene3D" id="3.40.50.1110">
    <property type="entry name" value="SGNH hydrolase"/>
    <property type="match status" value="1"/>
</dbReference>
<keyword evidence="2" id="KW-0378">Hydrolase</keyword>
<dbReference type="EMBL" id="NIRO01000003">
    <property type="protein sequence ID" value="PHI17006.1"/>
    <property type="molecule type" value="Genomic_DNA"/>
</dbReference>
<dbReference type="Proteomes" id="UP000224507">
    <property type="component" value="Unassembled WGS sequence"/>
</dbReference>
<evidence type="ECO:0000259" key="1">
    <source>
        <dbReference type="Pfam" id="PF21211"/>
    </source>
</evidence>
<dbReference type="InterPro" id="IPR036514">
    <property type="entry name" value="SGNH_hydro_sf"/>
</dbReference>
<evidence type="ECO:0000313" key="2">
    <source>
        <dbReference type="EMBL" id="PHI17006.1"/>
    </source>
</evidence>
<dbReference type="InterPro" id="IPR010033">
    <property type="entry name" value="HAD_SF_ppase_IIIC"/>
</dbReference>
<dbReference type="InterPro" id="IPR049369">
    <property type="entry name" value="BF1531-like_N"/>
</dbReference>
<evidence type="ECO:0000313" key="3">
    <source>
        <dbReference type="Proteomes" id="UP000224507"/>
    </source>
</evidence>
<comment type="caution">
    <text evidence="2">The sequence shown here is derived from an EMBL/GenBank/DDBJ whole genome shotgun (WGS) entry which is preliminary data.</text>
</comment>
<dbReference type="InterPro" id="IPR023214">
    <property type="entry name" value="HAD_sf"/>
</dbReference>
<dbReference type="Pfam" id="PF21211">
    <property type="entry name" value="FkbH_N"/>
    <property type="match status" value="1"/>
</dbReference>
<dbReference type="InterPro" id="IPR010037">
    <property type="entry name" value="FkbH_domain"/>
</dbReference>
<dbReference type="NCBIfam" id="TIGR01686">
    <property type="entry name" value="FkbH"/>
    <property type="match status" value="1"/>
</dbReference>
<dbReference type="Gene3D" id="3.40.50.1000">
    <property type="entry name" value="HAD superfamily/HAD-like"/>
    <property type="match status" value="1"/>
</dbReference>
<sequence>MKLLENKNFLYVLEYPFDFEYLNRKKKSLKKELENQNIKFIEKKIAILGGSTTNEIKLNLELFLLKEGIKPIFYESEYNKYYEDAVFGEELSEFRPDIVYLYTTIKNITNYPSIAFDEKYNEEIYNYEIKKLESIWKNLFLKLSCIVIQNNIELPQNRLIGNSSFYLNGGNVNFVNKLNMFILEATKRYSNLYINDINYLSSLIGLEKWYDNELWFNYKYAISFEGIVYVAHSVASIIKSIYGKNKKAVAVDLDNTLWGGVIGDDGINGIKIGKDSAIGEAYLDFQLYLKNLKNIGVILTVNSKNDLDNALEGLQHPSMLLHKEDFFTIKSNWELKSNNILESAREINIGEDSFVFLDDNPVERELVKKQLKEVAVPEIGNKIEFFKNIVDRNNYFEIISVSKEDLERAKYYQDNQNREKEQQNYSNYKDYLKSLNMIAEIDEAKEIYLDRIHQLINKTNQFNLTTKRYTKSEVEEIYNSQNKILLYGRLQDKFGDNGLISIIIAEQKEKILEISLWIMSCRVLKRDMEIAMLNELIDLARKRGIEKLIGTYIPSKKNSMVKDHYKNLGFEFIKEENNIFTWLLEIRNYKEKECVIKKGEY</sequence>
<dbReference type="GO" id="GO:0016787">
    <property type="term" value="F:hydrolase activity"/>
    <property type="evidence" value="ECO:0007669"/>
    <property type="project" value="UniProtKB-KW"/>
</dbReference>
<dbReference type="RefSeq" id="WP_098997281.1">
    <property type="nucleotide sequence ID" value="NZ_CP077153.1"/>
</dbReference>
<accession>A0A2C6CDW7</accession>
<name>A0A2C6CDW7_FUSNP</name>
<feature type="domain" description="BF1531-like N-terminal" evidence="1">
    <location>
        <begin position="44"/>
        <end position="239"/>
    </location>
</feature>
<gene>
    <name evidence="2" type="ORF">CBG56_05040</name>
</gene>
<dbReference type="AlphaFoldDB" id="A0A2C6CDW7"/>
<reference evidence="2 3" key="1">
    <citation type="submission" date="2017-06" db="EMBL/GenBank/DDBJ databases">
        <title>Draft genome sequence of Fusobacterium nucleatum subsp. polymorphum KCOM 1274 (=ChDC F309).</title>
        <authorList>
            <person name="Kook J.-K."/>
            <person name="Park S.-N."/>
            <person name="Lim Y.K."/>
            <person name="Roh H."/>
        </authorList>
    </citation>
    <scope>NUCLEOTIDE SEQUENCE [LARGE SCALE GENOMIC DNA]</scope>
    <source>
        <strain evidence="3">KCOM 1274 (ChDC F309)</strain>
    </source>
</reference>
<dbReference type="NCBIfam" id="TIGR01681">
    <property type="entry name" value="HAD-SF-IIIC"/>
    <property type="match status" value="1"/>
</dbReference>
<protein>
    <submittedName>
        <fullName evidence="2">Hydrolase</fullName>
    </submittedName>
</protein>
<organism evidence="2 3">
    <name type="scientific">Fusobacterium nucleatum subsp. polymorphum</name>
    <name type="common">Fusobacterium polymorphum</name>
    <dbReference type="NCBI Taxonomy" id="76857"/>
    <lineage>
        <taxon>Bacteria</taxon>
        <taxon>Fusobacteriati</taxon>
        <taxon>Fusobacteriota</taxon>
        <taxon>Fusobacteriia</taxon>
        <taxon>Fusobacteriales</taxon>
        <taxon>Fusobacteriaceae</taxon>
        <taxon>Fusobacterium</taxon>
    </lineage>
</organism>
<proteinExistence type="predicted"/>